<dbReference type="PANTHER" id="PTHR33607">
    <property type="entry name" value="ENDONUCLEASE-1"/>
    <property type="match status" value="1"/>
</dbReference>
<proteinExistence type="inferred from homology"/>
<dbReference type="GO" id="GO:0004518">
    <property type="term" value="F:nuclease activity"/>
    <property type="evidence" value="ECO:0007669"/>
    <property type="project" value="UniProtKB-KW"/>
</dbReference>
<dbReference type="Pfam" id="PF00041">
    <property type="entry name" value="fn3"/>
    <property type="match status" value="3"/>
</dbReference>
<keyword evidence="9" id="KW-1185">Reference proteome</keyword>
<gene>
    <name evidence="8" type="ORF">SAMN05216269_105188</name>
</gene>
<feature type="chain" id="PRO_5009927451" evidence="5">
    <location>
        <begin position="19"/>
        <end position="943"/>
    </location>
</feature>
<evidence type="ECO:0000256" key="5">
    <source>
        <dbReference type="SAM" id="SignalP"/>
    </source>
</evidence>
<dbReference type="InterPro" id="IPR013783">
    <property type="entry name" value="Ig-like_fold"/>
</dbReference>
<evidence type="ECO:0000256" key="2">
    <source>
        <dbReference type="ARBA" id="ARBA00022722"/>
    </source>
</evidence>
<comment type="similarity">
    <text evidence="1">Belongs to the EndA/NucM nuclease family.</text>
</comment>
<accession>A0A1M7K4V7</accession>
<dbReference type="Pfam" id="PF04231">
    <property type="entry name" value="Endonuclease_1"/>
    <property type="match status" value="1"/>
</dbReference>
<dbReference type="SUPFAM" id="SSF54060">
    <property type="entry name" value="His-Me finger endonucleases"/>
    <property type="match status" value="1"/>
</dbReference>
<evidence type="ECO:0000313" key="8">
    <source>
        <dbReference type="EMBL" id="SHM60298.1"/>
    </source>
</evidence>
<dbReference type="PROSITE" id="PS51841">
    <property type="entry name" value="LTD"/>
    <property type="match status" value="1"/>
</dbReference>
<dbReference type="EMBL" id="FRCL01000005">
    <property type="protein sequence ID" value="SHM60298.1"/>
    <property type="molecule type" value="Genomic_DNA"/>
</dbReference>
<dbReference type="SMART" id="SM00060">
    <property type="entry name" value="FN3"/>
    <property type="match status" value="3"/>
</dbReference>
<dbReference type="STRING" id="178356.SAMN05216269_105188"/>
<evidence type="ECO:0000256" key="4">
    <source>
        <dbReference type="ARBA" id="ARBA00022801"/>
    </source>
</evidence>
<dbReference type="RefSeq" id="WP_073208230.1">
    <property type="nucleotide sequence ID" value="NZ_FRCL01000005.1"/>
</dbReference>
<dbReference type="InterPro" id="IPR001322">
    <property type="entry name" value="Lamin_tail_dom"/>
</dbReference>
<sequence length="943" mass="98900">MKKIYSFLLVMLCTAGIAQIPTGYYSTATGTGYTLKTQLYNIIKGHVDNGYAGLYTTYQTSDVDNFYENDGSVLDMYSEKPAGTDPYNYSLGTTQRCGTYSVEGDCYNREHIIPQSSFGSAAPMVSDAHFITPTDGKVNGQRSNYPHGMVASATWTSLNGSKLGSSAVSGYTGTVFEPIDEFKGDIARMYFYFATRYETTVSGYTFPMFNGTSNQVFTTAFLNMLLAWNTQDPVNAREIARNNAIYSTQSNRNPYIDHPEYVQAVWNPTADSQAPTAPTSLAVTASTSNSVSLSWLAATDNIGVTGYDVYMNNALKATVTGLSTTITGLTASTEYSFYVKAKDAAANTSVASNTANATTTGATDTVAPTAPTSLIASGTTSTATNLSWTAANDNIGVTGYDVYQGATLKATVTGTTYSVTGLTAATAYTFSVKSKDAAGNISVSSNVVSVTTSAATTTYCASSGNSTADEKISKVVFGTINNSSVGTAGYENFTSIATNTTRGTAYTITITPIWTSTVYSEGCAVWIDYNQNGLFTDAGELVWSKAASTTTPVSGSITIPTAATLGTTRMRVSLKYNAIPTACEAIPFGQVEDYSVTITAATTDTTAPTAPTSLTASGTTATATNLSWTASTDNVGVTAYDVYQGATLKATVIATTYAVTGLTASTAYTFSVKAKDAAGNVSAASNTVNVTTIAGGSTASDLLFSEYIEGSSNNKALEISNATGGAVNMSIYSIKKQTNGAGAWSTGLALTGTLNNGGKFTIVNSLIALSCYSTTTANLSTSAAEMAFNGNDAVGLFKNGVLIDIIGTFNGGTADFAIDVTLRRKSTVTSPTTTFNITTQWDSYAVDTCSNFGSRIATKSTKTTAIVDNSDFKMYPNPSNGNFSIDNSNKAFSIEIFNVLGQKVFEIKNADGSALSVTNLNKGVYLVKITDDSKSLIKKLIIN</sequence>
<dbReference type="PANTHER" id="PTHR33607:SF2">
    <property type="entry name" value="ENDONUCLEASE-1"/>
    <property type="match status" value="1"/>
</dbReference>
<evidence type="ECO:0000256" key="3">
    <source>
        <dbReference type="ARBA" id="ARBA00022729"/>
    </source>
</evidence>
<dbReference type="SUPFAM" id="SSF49265">
    <property type="entry name" value="Fibronectin type III"/>
    <property type="match status" value="2"/>
</dbReference>
<feature type="domain" description="Fibronectin type-III" evidence="6">
    <location>
        <begin position="610"/>
        <end position="695"/>
    </location>
</feature>
<dbReference type="Pfam" id="PF00932">
    <property type="entry name" value="LTD"/>
    <property type="match status" value="1"/>
</dbReference>
<name>A0A1M7K4V7_9FLAO</name>
<keyword evidence="4" id="KW-0378">Hydrolase</keyword>
<dbReference type="Pfam" id="PF18962">
    <property type="entry name" value="Por_Secre_tail"/>
    <property type="match status" value="1"/>
</dbReference>
<feature type="domain" description="Fibronectin type-III" evidence="6">
    <location>
        <begin position="277"/>
        <end position="362"/>
    </location>
</feature>
<dbReference type="InterPro" id="IPR044925">
    <property type="entry name" value="His-Me_finger_sf"/>
</dbReference>
<evidence type="ECO:0000256" key="1">
    <source>
        <dbReference type="ARBA" id="ARBA00006429"/>
    </source>
</evidence>
<reference evidence="9" key="1">
    <citation type="submission" date="2016-11" db="EMBL/GenBank/DDBJ databases">
        <authorList>
            <person name="Varghese N."/>
            <person name="Submissions S."/>
        </authorList>
    </citation>
    <scope>NUCLEOTIDE SEQUENCE [LARGE SCALE GENOMIC DNA]</scope>
    <source>
        <strain evidence="9">CGMCC 1.2749</strain>
    </source>
</reference>
<dbReference type="InterPro" id="IPR036116">
    <property type="entry name" value="FN3_sf"/>
</dbReference>
<dbReference type="Proteomes" id="UP000184092">
    <property type="component" value="Unassembled WGS sequence"/>
</dbReference>
<keyword evidence="2" id="KW-0540">Nuclease</keyword>
<dbReference type="InterPro" id="IPR045474">
    <property type="entry name" value="GEVED"/>
</dbReference>
<feature type="domain" description="Fibronectin type-III" evidence="6">
    <location>
        <begin position="370"/>
        <end position="455"/>
    </location>
</feature>
<dbReference type="PROSITE" id="PS50853">
    <property type="entry name" value="FN3"/>
    <property type="match status" value="3"/>
</dbReference>
<dbReference type="AlphaFoldDB" id="A0A1M7K4V7"/>
<evidence type="ECO:0000313" key="9">
    <source>
        <dbReference type="Proteomes" id="UP000184092"/>
    </source>
</evidence>
<dbReference type="GO" id="GO:0016787">
    <property type="term" value="F:hydrolase activity"/>
    <property type="evidence" value="ECO:0007669"/>
    <property type="project" value="UniProtKB-KW"/>
</dbReference>
<dbReference type="CDD" id="cd00063">
    <property type="entry name" value="FN3"/>
    <property type="match status" value="3"/>
</dbReference>
<organism evidence="8 9">
    <name type="scientific">Flavobacterium xinjiangense</name>
    <dbReference type="NCBI Taxonomy" id="178356"/>
    <lineage>
        <taxon>Bacteria</taxon>
        <taxon>Pseudomonadati</taxon>
        <taxon>Bacteroidota</taxon>
        <taxon>Flavobacteriia</taxon>
        <taxon>Flavobacteriales</taxon>
        <taxon>Flavobacteriaceae</taxon>
        <taxon>Flavobacterium</taxon>
    </lineage>
</organism>
<dbReference type="OrthoDB" id="5485925at2"/>
<evidence type="ECO:0000259" key="6">
    <source>
        <dbReference type="PROSITE" id="PS50853"/>
    </source>
</evidence>
<dbReference type="InterPro" id="IPR003961">
    <property type="entry name" value="FN3_dom"/>
</dbReference>
<dbReference type="Pfam" id="PF20009">
    <property type="entry name" value="GEVED"/>
    <property type="match status" value="1"/>
</dbReference>
<protein>
    <submittedName>
        <fullName evidence="8">Por secretion system C-terminal sorting domain-containing protein</fullName>
    </submittedName>
</protein>
<keyword evidence="3 5" id="KW-0732">Signal</keyword>
<evidence type="ECO:0000259" key="7">
    <source>
        <dbReference type="PROSITE" id="PS51841"/>
    </source>
</evidence>
<dbReference type="InterPro" id="IPR026444">
    <property type="entry name" value="Secre_tail"/>
</dbReference>
<dbReference type="NCBIfam" id="TIGR04183">
    <property type="entry name" value="Por_Secre_tail"/>
    <property type="match status" value="1"/>
</dbReference>
<dbReference type="Gene3D" id="2.60.40.10">
    <property type="entry name" value="Immunoglobulins"/>
    <property type="match status" value="3"/>
</dbReference>
<feature type="signal peptide" evidence="5">
    <location>
        <begin position="1"/>
        <end position="18"/>
    </location>
</feature>
<feature type="domain" description="LTD" evidence="7">
    <location>
        <begin position="691"/>
        <end position="832"/>
    </location>
</feature>
<dbReference type="InterPro" id="IPR007346">
    <property type="entry name" value="Endonuclease-I"/>
</dbReference>